<gene>
    <name evidence="1" type="ORF">AMECASPLE_018297</name>
</gene>
<protein>
    <submittedName>
        <fullName evidence="1">Uncharacterized protein</fullName>
    </submittedName>
</protein>
<comment type="caution">
    <text evidence="1">The sequence shown here is derived from an EMBL/GenBank/DDBJ whole genome shotgun (WGS) entry which is preliminary data.</text>
</comment>
<dbReference type="Proteomes" id="UP001469553">
    <property type="component" value="Unassembled WGS sequence"/>
</dbReference>
<evidence type="ECO:0000313" key="1">
    <source>
        <dbReference type="EMBL" id="MEQ2291969.1"/>
    </source>
</evidence>
<dbReference type="EMBL" id="JAHRIP010029631">
    <property type="protein sequence ID" value="MEQ2291969.1"/>
    <property type="molecule type" value="Genomic_DNA"/>
</dbReference>
<feature type="non-terminal residue" evidence="1">
    <location>
        <position position="1"/>
    </location>
</feature>
<evidence type="ECO:0000313" key="2">
    <source>
        <dbReference type="Proteomes" id="UP001469553"/>
    </source>
</evidence>
<reference evidence="1 2" key="1">
    <citation type="submission" date="2021-06" db="EMBL/GenBank/DDBJ databases">
        <authorList>
            <person name="Palmer J.M."/>
        </authorList>
    </citation>
    <scope>NUCLEOTIDE SEQUENCE [LARGE SCALE GENOMIC DNA]</scope>
    <source>
        <strain evidence="1 2">AS_MEX2019</strain>
        <tissue evidence="1">Muscle</tissue>
    </source>
</reference>
<organism evidence="1 2">
    <name type="scientific">Ameca splendens</name>
    <dbReference type="NCBI Taxonomy" id="208324"/>
    <lineage>
        <taxon>Eukaryota</taxon>
        <taxon>Metazoa</taxon>
        <taxon>Chordata</taxon>
        <taxon>Craniata</taxon>
        <taxon>Vertebrata</taxon>
        <taxon>Euteleostomi</taxon>
        <taxon>Actinopterygii</taxon>
        <taxon>Neopterygii</taxon>
        <taxon>Teleostei</taxon>
        <taxon>Neoteleostei</taxon>
        <taxon>Acanthomorphata</taxon>
        <taxon>Ovalentaria</taxon>
        <taxon>Atherinomorphae</taxon>
        <taxon>Cyprinodontiformes</taxon>
        <taxon>Goodeidae</taxon>
        <taxon>Ameca</taxon>
    </lineage>
</organism>
<name>A0ABV0YDS3_9TELE</name>
<proteinExistence type="predicted"/>
<accession>A0ABV0YDS3</accession>
<keyword evidence="2" id="KW-1185">Reference proteome</keyword>
<sequence>AVEALLGYLVLVENLGHRANLEKKALMACPVLMAKRASQVTLAHQDKTALRDQRESKGQEVCQVWQEQLDFRVMRDQLGQLDLLEPR</sequence>